<gene>
    <name evidence="1" type="ORF">ACFQHR_12640</name>
</gene>
<organism evidence="1 2">
    <name type="scientific">Rufibacter roseus</name>
    <dbReference type="NCBI Taxonomy" id="1567108"/>
    <lineage>
        <taxon>Bacteria</taxon>
        <taxon>Pseudomonadati</taxon>
        <taxon>Bacteroidota</taxon>
        <taxon>Cytophagia</taxon>
        <taxon>Cytophagales</taxon>
        <taxon>Hymenobacteraceae</taxon>
        <taxon>Rufibacter</taxon>
    </lineage>
</organism>
<keyword evidence="2" id="KW-1185">Reference proteome</keyword>
<proteinExistence type="predicted"/>
<sequence>MIKNNKTPNRVAFEDLMNPVNRRNFIRYTGIGMATTAVLLTGCGDDDEGGMNNMNATLTNNDTGILNFAYALEQLEAAFYTKVIATPYANMSTMETNLLKDIRDHEIAHRDFFKAALGSDAIGDLQVDFSAVNFNDRNSVLTTARTFEDLGVSAYNGAGNLISNADYLVIAGKIVSVEARHAAWIRDMLSNGTFSDSANAQGLDPAMMPSAVLQAADPFITTTITSQLP</sequence>
<dbReference type="EMBL" id="JBHSYQ010000005">
    <property type="protein sequence ID" value="MFC6998477.1"/>
    <property type="molecule type" value="Genomic_DNA"/>
</dbReference>
<evidence type="ECO:0000313" key="1">
    <source>
        <dbReference type="EMBL" id="MFC6998477.1"/>
    </source>
</evidence>
<reference evidence="2" key="1">
    <citation type="journal article" date="2019" name="Int. J. Syst. Evol. Microbiol.">
        <title>The Global Catalogue of Microorganisms (GCM) 10K type strain sequencing project: providing services to taxonomists for standard genome sequencing and annotation.</title>
        <authorList>
            <consortium name="The Broad Institute Genomics Platform"/>
            <consortium name="The Broad Institute Genome Sequencing Center for Infectious Disease"/>
            <person name="Wu L."/>
            <person name="Ma J."/>
        </authorList>
    </citation>
    <scope>NUCLEOTIDE SEQUENCE [LARGE SCALE GENOMIC DNA]</scope>
    <source>
        <strain evidence="2">CGMCC 4.7393</strain>
    </source>
</reference>
<dbReference type="CDD" id="cd00657">
    <property type="entry name" value="Ferritin_like"/>
    <property type="match status" value="1"/>
</dbReference>
<dbReference type="InterPro" id="IPR009078">
    <property type="entry name" value="Ferritin-like_SF"/>
</dbReference>
<dbReference type="Proteomes" id="UP001596405">
    <property type="component" value="Unassembled WGS sequence"/>
</dbReference>
<protein>
    <submittedName>
        <fullName evidence="1">Ferritin-like domain-containing protein</fullName>
    </submittedName>
</protein>
<evidence type="ECO:0000313" key="2">
    <source>
        <dbReference type="Proteomes" id="UP001596405"/>
    </source>
</evidence>
<dbReference type="Pfam" id="PF13668">
    <property type="entry name" value="Ferritin_2"/>
    <property type="match status" value="1"/>
</dbReference>
<accession>A0ABW2DKT7</accession>
<name>A0ABW2DKT7_9BACT</name>
<comment type="caution">
    <text evidence="1">The sequence shown here is derived from an EMBL/GenBank/DDBJ whole genome shotgun (WGS) entry which is preliminary data.</text>
</comment>
<dbReference type="RefSeq" id="WP_066617450.1">
    <property type="nucleotide sequence ID" value="NZ_JBHSYQ010000005.1"/>
</dbReference>
<dbReference type="SUPFAM" id="SSF47240">
    <property type="entry name" value="Ferritin-like"/>
    <property type="match status" value="1"/>
</dbReference>